<dbReference type="Proteomes" id="UP000676336">
    <property type="component" value="Unassembled WGS sequence"/>
</dbReference>
<sequence length="50" mass="5606">VAADGFTYERTAIENWLKANDCSPMTNEKLAHKDLTSNVLVKRLLDAITQ</sequence>
<dbReference type="InterPro" id="IPR013083">
    <property type="entry name" value="Znf_RING/FYVE/PHD"/>
</dbReference>
<feature type="domain" description="U-box" evidence="1">
    <location>
        <begin position="1"/>
        <end position="50"/>
    </location>
</feature>
<dbReference type="AlphaFoldDB" id="A0A8S3JUJ7"/>
<proteinExistence type="predicted"/>
<dbReference type="InterPro" id="IPR003613">
    <property type="entry name" value="Ubox_domain"/>
</dbReference>
<dbReference type="SMART" id="SM00504">
    <property type="entry name" value="Ubox"/>
    <property type="match status" value="1"/>
</dbReference>
<dbReference type="InterPro" id="IPR052085">
    <property type="entry name" value="WD-SAM-U-box"/>
</dbReference>
<organism evidence="2 3">
    <name type="scientific">Rotaria magnacalcarata</name>
    <dbReference type="NCBI Taxonomy" id="392030"/>
    <lineage>
        <taxon>Eukaryota</taxon>
        <taxon>Metazoa</taxon>
        <taxon>Spiralia</taxon>
        <taxon>Gnathifera</taxon>
        <taxon>Rotifera</taxon>
        <taxon>Eurotatoria</taxon>
        <taxon>Bdelloidea</taxon>
        <taxon>Philodinida</taxon>
        <taxon>Philodinidae</taxon>
        <taxon>Rotaria</taxon>
    </lineage>
</organism>
<dbReference type="GO" id="GO:0016567">
    <property type="term" value="P:protein ubiquitination"/>
    <property type="evidence" value="ECO:0007669"/>
    <property type="project" value="InterPro"/>
</dbReference>
<dbReference type="CDD" id="cd16655">
    <property type="entry name" value="RING-Ubox_WDSUB1-like"/>
    <property type="match status" value="1"/>
</dbReference>
<feature type="non-terminal residue" evidence="2">
    <location>
        <position position="1"/>
    </location>
</feature>
<evidence type="ECO:0000259" key="1">
    <source>
        <dbReference type="PROSITE" id="PS51698"/>
    </source>
</evidence>
<comment type="caution">
    <text evidence="2">The sequence shown here is derived from an EMBL/GenBank/DDBJ whole genome shotgun (WGS) entry which is preliminary data.</text>
</comment>
<dbReference type="PROSITE" id="PS51698">
    <property type="entry name" value="U_BOX"/>
    <property type="match status" value="1"/>
</dbReference>
<dbReference type="PANTHER" id="PTHR46573">
    <property type="entry name" value="WD REPEAT, SAM AND U-BOX DOMAIN-CONTAINING PROTEIN 1"/>
    <property type="match status" value="1"/>
</dbReference>
<dbReference type="Pfam" id="PF04564">
    <property type="entry name" value="U-box"/>
    <property type="match status" value="1"/>
</dbReference>
<name>A0A8S3JUJ7_9BILA</name>
<gene>
    <name evidence="2" type="ORF">SMN809_LOCUS82737</name>
</gene>
<dbReference type="Gene3D" id="3.30.40.10">
    <property type="entry name" value="Zinc/RING finger domain, C3HC4 (zinc finger)"/>
    <property type="match status" value="1"/>
</dbReference>
<evidence type="ECO:0000313" key="2">
    <source>
        <dbReference type="EMBL" id="CAF5222228.1"/>
    </source>
</evidence>
<protein>
    <recommendedName>
        <fullName evidence="1">U-box domain-containing protein</fullName>
    </recommendedName>
</protein>
<dbReference type="SUPFAM" id="SSF57850">
    <property type="entry name" value="RING/U-box"/>
    <property type="match status" value="1"/>
</dbReference>
<dbReference type="EMBL" id="CAJOBI010352839">
    <property type="protein sequence ID" value="CAF5222228.1"/>
    <property type="molecule type" value="Genomic_DNA"/>
</dbReference>
<dbReference type="PANTHER" id="PTHR46573:SF1">
    <property type="entry name" value="WD REPEAT, SAM AND U-BOX DOMAIN-CONTAINING PROTEIN 1"/>
    <property type="match status" value="1"/>
</dbReference>
<dbReference type="GO" id="GO:0004842">
    <property type="term" value="F:ubiquitin-protein transferase activity"/>
    <property type="evidence" value="ECO:0007669"/>
    <property type="project" value="InterPro"/>
</dbReference>
<accession>A0A8S3JUJ7</accession>
<evidence type="ECO:0000313" key="3">
    <source>
        <dbReference type="Proteomes" id="UP000676336"/>
    </source>
</evidence>
<reference evidence="2" key="1">
    <citation type="submission" date="2021-02" db="EMBL/GenBank/DDBJ databases">
        <authorList>
            <person name="Nowell W R."/>
        </authorList>
    </citation>
    <scope>NUCLEOTIDE SEQUENCE</scope>
</reference>